<reference evidence="2" key="1">
    <citation type="submission" date="2020-07" db="EMBL/GenBank/DDBJ databases">
        <title>Multicomponent nature underlies the extraordinary mechanical properties of spider dragline silk.</title>
        <authorList>
            <person name="Kono N."/>
            <person name="Nakamura H."/>
            <person name="Mori M."/>
            <person name="Yoshida Y."/>
            <person name="Ohtoshi R."/>
            <person name="Malay A.D."/>
            <person name="Moran D.A.P."/>
            <person name="Tomita M."/>
            <person name="Numata K."/>
            <person name="Arakawa K."/>
        </authorList>
    </citation>
    <scope>NUCLEOTIDE SEQUENCE</scope>
</reference>
<keyword evidence="3" id="KW-1185">Reference proteome</keyword>
<accession>A0A8X6KQ89</accession>
<gene>
    <name evidence="2" type="primary">NCL1_39999</name>
    <name evidence="2" type="ORF">TNCT_249701</name>
</gene>
<evidence type="ECO:0000259" key="1">
    <source>
        <dbReference type="Pfam" id="PF17906"/>
    </source>
</evidence>
<dbReference type="InterPro" id="IPR041426">
    <property type="entry name" value="Mos1_HTH"/>
</dbReference>
<evidence type="ECO:0000313" key="2">
    <source>
        <dbReference type="EMBL" id="GFQ81169.1"/>
    </source>
</evidence>
<name>A0A8X6KQ89_TRICU</name>
<dbReference type="Proteomes" id="UP000887116">
    <property type="component" value="Unassembled WGS sequence"/>
</dbReference>
<dbReference type="InterPro" id="IPR052709">
    <property type="entry name" value="Transposase-MT_Hybrid"/>
</dbReference>
<comment type="caution">
    <text evidence="2">The sequence shown here is derived from an EMBL/GenBank/DDBJ whole genome shotgun (WGS) entry which is preliminary data.</text>
</comment>
<dbReference type="AlphaFoldDB" id="A0A8X6KQ89"/>
<protein>
    <submittedName>
        <fullName evidence="2">HTH_48 domain-containing protein</fullName>
    </submittedName>
</protein>
<dbReference type="PANTHER" id="PTHR46060">
    <property type="entry name" value="MARINER MOS1 TRANSPOSASE-LIKE PROTEIN"/>
    <property type="match status" value="1"/>
</dbReference>
<dbReference type="OrthoDB" id="616263at2759"/>
<sequence>MEITRVEQRAYIKIDVLRLRNEMECHSEFVKSLGNNALPYHTVARWIGKFQQGRASSNDEQRSERPLSVRTDLARVVIEQRMDEDRRWTPLELERASGIEKRTINASSGQLYVYSVVILLHREGYIALISVQFIVHTCS</sequence>
<feature type="domain" description="Mos1 transposase HTH" evidence="1">
    <location>
        <begin position="15"/>
        <end position="53"/>
    </location>
</feature>
<dbReference type="Pfam" id="PF17906">
    <property type="entry name" value="HTH_48"/>
    <property type="match status" value="1"/>
</dbReference>
<dbReference type="PANTHER" id="PTHR46060:SF1">
    <property type="entry name" value="MARINER MOS1 TRANSPOSASE-LIKE PROTEIN"/>
    <property type="match status" value="1"/>
</dbReference>
<proteinExistence type="predicted"/>
<organism evidence="2 3">
    <name type="scientific">Trichonephila clavata</name>
    <name type="common">Joro spider</name>
    <name type="synonym">Nephila clavata</name>
    <dbReference type="NCBI Taxonomy" id="2740835"/>
    <lineage>
        <taxon>Eukaryota</taxon>
        <taxon>Metazoa</taxon>
        <taxon>Ecdysozoa</taxon>
        <taxon>Arthropoda</taxon>
        <taxon>Chelicerata</taxon>
        <taxon>Arachnida</taxon>
        <taxon>Araneae</taxon>
        <taxon>Araneomorphae</taxon>
        <taxon>Entelegynae</taxon>
        <taxon>Araneoidea</taxon>
        <taxon>Nephilidae</taxon>
        <taxon>Trichonephila</taxon>
    </lineage>
</organism>
<dbReference type="EMBL" id="BMAO01032280">
    <property type="protein sequence ID" value="GFQ81169.1"/>
    <property type="molecule type" value="Genomic_DNA"/>
</dbReference>
<evidence type="ECO:0000313" key="3">
    <source>
        <dbReference type="Proteomes" id="UP000887116"/>
    </source>
</evidence>